<dbReference type="Proteomes" id="UP001165120">
    <property type="component" value="Unassembled WGS sequence"/>
</dbReference>
<dbReference type="PROSITE" id="PS50056">
    <property type="entry name" value="TYR_PHOSPHATASE_2"/>
    <property type="match status" value="1"/>
</dbReference>
<protein>
    <submittedName>
        <fullName evidence="6">Unnamed protein product</fullName>
    </submittedName>
</protein>
<dbReference type="GO" id="GO:0004721">
    <property type="term" value="F:phosphoprotein phosphatase activity"/>
    <property type="evidence" value="ECO:0007669"/>
    <property type="project" value="UniProtKB-KW"/>
</dbReference>
<feature type="domain" description="Tyrosine-protein phosphatase" evidence="4">
    <location>
        <begin position="1"/>
        <end position="94"/>
    </location>
</feature>
<dbReference type="InterPro" id="IPR000387">
    <property type="entry name" value="Tyr_Pase_dom"/>
</dbReference>
<accession>A0A9W6WER1</accession>
<dbReference type="InterPro" id="IPR003595">
    <property type="entry name" value="Tyr_Pase_cat"/>
</dbReference>
<keyword evidence="2" id="KW-0904">Protein phosphatase</keyword>
<dbReference type="InterPro" id="IPR020422">
    <property type="entry name" value="TYR_PHOSPHATASE_DUAL_dom"/>
</dbReference>
<feature type="compositionally biased region" description="Low complexity" evidence="3">
    <location>
        <begin position="132"/>
        <end position="142"/>
    </location>
</feature>
<proteinExistence type="predicted"/>
<dbReference type="EMBL" id="BSXN01000141">
    <property type="protein sequence ID" value="GME67299.1"/>
    <property type="molecule type" value="Genomic_DNA"/>
</dbReference>
<dbReference type="PROSITE" id="PS00383">
    <property type="entry name" value="TYR_PHOSPHATASE_1"/>
    <property type="match status" value="1"/>
</dbReference>
<dbReference type="Gene3D" id="3.90.190.10">
    <property type="entry name" value="Protein tyrosine phosphatase superfamily"/>
    <property type="match status" value="1"/>
</dbReference>
<name>A0A9W6WER1_CANBO</name>
<keyword evidence="1" id="KW-0378">Hydrolase</keyword>
<evidence type="ECO:0000313" key="6">
    <source>
        <dbReference type="EMBL" id="GME67299.1"/>
    </source>
</evidence>
<evidence type="ECO:0000259" key="5">
    <source>
        <dbReference type="PROSITE" id="PS50056"/>
    </source>
</evidence>
<feature type="region of interest" description="Disordered" evidence="3">
    <location>
        <begin position="309"/>
        <end position="361"/>
    </location>
</feature>
<feature type="region of interest" description="Disordered" evidence="3">
    <location>
        <begin position="130"/>
        <end position="222"/>
    </location>
</feature>
<feature type="compositionally biased region" description="Acidic residues" evidence="3">
    <location>
        <begin position="143"/>
        <end position="159"/>
    </location>
</feature>
<keyword evidence="7" id="KW-1185">Reference proteome</keyword>
<dbReference type="SMART" id="SM00195">
    <property type="entry name" value="DSPc"/>
    <property type="match status" value="1"/>
</dbReference>
<evidence type="ECO:0000256" key="2">
    <source>
        <dbReference type="ARBA" id="ARBA00022912"/>
    </source>
</evidence>
<evidence type="ECO:0000256" key="1">
    <source>
        <dbReference type="ARBA" id="ARBA00022801"/>
    </source>
</evidence>
<sequence>MIFDDGTCPTMEYVQKFVGAAETVISNGGKIAVHCKAGLGRTGCLIGAHLIYTHGFTANECIAYMRMIRPGMVVGPQQHWLYLHQNEFRDWRHTMVVDTIPDEFIGGLYPLVAYEDYKKRSRALRLKSLSTNNNKLGNGGEDNNNDIGDDEDLLDDEDDLSKSPLTPIRRRKISGQLKSAHRAVPMESPGQPRKYRQSNNSAIVPKGYKNINSDDEDGNDTCDATYESAHHNNSQIQTQQQQEKASNNVEEMDVQKDYEYENVEPISASPQRSSIIASSSRYNVVKNANSHSSPLQVTKTRTVTTTTTTTVAPAGPAGPAGSNTANSPNGSPMGLKIGKQRGSSNSISLSSKVRGNRVPSGEKVIGSVGIKKITQTKRISSQF</sequence>
<feature type="compositionally biased region" description="Polar residues" evidence="3">
    <location>
        <begin position="341"/>
        <end position="353"/>
    </location>
</feature>
<dbReference type="SUPFAM" id="SSF52799">
    <property type="entry name" value="(Phosphotyrosine protein) phosphatases II"/>
    <property type="match status" value="1"/>
</dbReference>
<dbReference type="InterPro" id="IPR016130">
    <property type="entry name" value="Tyr_Pase_AS"/>
</dbReference>
<evidence type="ECO:0000256" key="3">
    <source>
        <dbReference type="SAM" id="MobiDB-lite"/>
    </source>
</evidence>
<feature type="domain" description="Tyrosine specific protein phosphatases" evidence="5">
    <location>
        <begin position="15"/>
        <end position="80"/>
    </location>
</feature>
<dbReference type="InterPro" id="IPR050561">
    <property type="entry name" value="PTP"/>
</dbReference>
<gene>
    <name evidence="6" type="ORF">Cboi02_000072500</name>
</gene>
<dbReference type="PROSITE" id="PS50054">
    <property type="entry name" value="TYR_PHOSPHATASE_DUAL"/>
    <property type="match status" value="1"/>
</dbReference>
<dbReference type="InterPro" id="IPR029021">
    <property type="entry name" value="Prot-tyrosine_phosphatase-like"/>
</dbReference>
<dbReference type="Pfam" id="PF00782">
    <property type="entry name" value="DSPc"/>
    <property type="match status" value="1"/>
</dbReference>
<evidence type="ECO:0000259" key="4">
    <source>
        <dbReference type="PROSITE" id="PS50054"/>
    </source>
</evidence>
<feature type="compositionally biased region" description="Low complexity" evidence="3">
    <location>
        <begin position="309"/>
        <end position="325"/>
    </location>
</feature>
<dbReference type="AlphaFoldDB" id="A0A9W6WER1"/>
<organism evidence="6 7">
    <name type="scientific">Candida boidinii</name>
    <name type="common">Yeast</name>
    <dbReference type="NCBI Taxonomy" id="5477"/>
    <lineage>
        <taxon>Eukaryota</taxon>
        <taxon>Fungi</taxon>
        <taxon>Dikarya</taxon>
        <taxon>Ascomycota</taxon>
        <taxon>Saccharomycotina</taxon>
        <taxon>Pichiomycetes</taxon>
        <taxon>Pichiales</taxon>
        <taxon>Pichiaceae</taxon>
        <taxon>Ogataea</taxon>
        <taxon>Ogataea/Candida clade</taxon>
    </lineage>
</organism>
<evidence type="ECO:0000313" key="7">
    <source>
        <dbReference type="Proteomes" id="UP001165120"/>
    </source>
</evidence>
<reference evidence="6" key="1">
    <citation type="submission" date="2023-04" db="EMBL/GenBank/DDBJ databases">
        <title>Candida boidinii NBRC 10035.</title>
        <authorList>
            <person name="Ichikawa N."/>
            <person name="Sato H."/>
            <person name="Tonouchi N."/>
        </authorList>
    </citation>
    <scope>NUCLEOTIDE SEQUENCE</scope>
    <source>
        <strain evidence="6">NBRC 10035</strain>
    </source>
</reference>
<dbReference type="SMART" id="SM00404">
    <property type="entry name" value="PTPc_motif"/>
    <property type="match status" value="1"/>
</dbReference>
<dbReference type="InterPro" id="IPR000340">
    <property type="entry name" value="Dual-sp_phosphatase_cat-dom"/>
</dbReference>
<dbReference type="PANTHER" id="PTHR23339">
    <property type="entry name" value="TYROSINE SPECIFIC PROTEIN PHOSPHATASE AND DUAL SPECIFICITY PROTEIN PHOSPHATASE"/>
    <property type="match status" value="1"/>
</dbReference>
<comment type="caution">
    <text evidence="6">The sequence shown here is derived from an EMBL/GenBank/DDBJ whole genome shotgun (WGS) entry which is preliminary data.</text>
</comment>